<feature type="transmembrane region" description="Helical" evidence="3">
    <location>
        <begin position="129"/>
        <end position="150"/>
    </location>
</feature>
<dbReference type="SUPFAM" id="SSF49503">
    <property type="entry name" value="Cupredoxins"/>
    <property type="match status" value="3"/>
</dbReference>
<evidence type="ECO:0000256" key="1">
    <source>
        <dbReference type="ARBA" id="ARBA00022723"/>
    </source>
</evidence>
<dbReference type="PANTHER" id="PTHR11709">
    <property type="entry name" value="MULTI-COPPER OXIDASE"/>
    <property type="match status" value="1"/>
</dbReference>
<reference evidence="7 8" key="1">
    <citation type="submission" date="2020-08" db="EMBL/GenBank/DDBJ databases">
        <title>Cohnella phylogeny.</title>
        <authorList>
            <person name="Dunlap C."/>
        </authorList>
    </citation>
    <scope>NUCLEOTIDE SEQUENCE [LARGE SCALE GENOMIC DNA]</scope>
    <source>
        <strain evidence="7 8">CBP 2801</strain>
    </source>
</reference>
<evidence type="ECO:0000313" key="7">
    <source>
        <dbReference type="EMBL" id="MBB6730099.1"/>
    </source>
</evidence>
<dbReference type="CDD" id="cd04202">
    <property type="entry name" value="CuRO_D2_2dMcoN_like"/>
    <property type="match status" value="1"/>
</dbReference>
<dbReference type="GO" id="GO:0005507">
    <property type="term" value="F:copper ion binding"/>
    <property type="evidence" value="ECO:0007669"/>
    <property type="project" value="InterPro"/>
</dbReference>
<feature type="domain" description="Plastocyanin-like" evidence="6">
    <location>
        <begin position="292"/>
        <end position="407"/>
    </location>
</feature>
<dbReference type="InterPro" id="IPR011706">
    <property type="entry name" value="Cu-oxidase_C"/>
</dbReference>
<evidence type="ECO:0000256" key="2">
    <source>
        <dbReference type="ARBA" id="ARBA00023002"/>
    </source>
</evidence>
<evidence type="ECO:0000259" key="5">
    <source>
        <dbReference type="Pfam" id="PF07731"/>
    </source>
</evidence>
<dbReference type="AlphaFoldDB" id="A0A7X0SHJ9"/>
<keyword evidence="3" id="KW-1133">Transmembrane helix</keyword>
<dbReference type="InterPro" id="IPR001117">
    <property type="entry name" value="Cu-oxidase_2nd"/>
</dbReference>
<feature type="domain" description="Plastocyanin-like" evidence="5">
    <location>
        <begin position="574"/>
        <end position="681"/>
    </location>
</feature>
<dbReference type="Pfam" id="PF07731">
    <property type="entry name" value="Cu-oxidase_2"/>
    <property type="match status" value="1"/>
</dbReference>
<dbReference type="Pfam" id="PF07732">
    <property type="entry name" value="Cu-oxidase_3"/>
    <property type="match status" value="1"/>
</dbReference>
<keyword evidence="8" id="KW-1185">Reference proteome</keyword>
<feature type="transmembrane region" description="Helical" evidence="3">
    <location>
        <begin position="46"/>
        <end position="66"/>
    </location>
</feature>
<comment type="caution">
    <text evidence="7">The sequence shown here is derived from an EMBL/GenBank/DDBJ whole genome shotgun (WGS) entry which is preliminary data.</text>
</comment>
<evidence type="ECO:0000259" key="6">
    <source>
        <dbReference type="Pfam" id="PF07732"/>
    </source>
</evidence>
<dbReference type="InterPro" id="IPR002355">
    <property type="entry name" value="Cu_oxidase_Cu_BS"/>
</dbReference>
<dbReference type="InterPro" id="IPR045087">
    <property type="entry name" value="Cu-oxidase_fam"/>
</dbReference>
<dbReference type="PANTHER" id="PTHR11709:SF482">
    <property type="entry name" value="COPPER-CONTAINING NITRITE REDUCTASE"/>
    <property type="match status" value="1"/>
</dbReference>
<organism evidence="7 8">
    <name type="scientific">Cohnella zeiphila</name>
    <dbReference type="NCBI Taxonomy" id="2761120"/>
    <lineage>
        <taxon>Bacteria</taxon>
        <taxon>Bacillati</taxon>
        <taxon>Bacillota</taxon>
        <taxon>Bacilli</taxon>
        <taxon>Bacillales</taxon>
        <taxon>Paenibacillaceae</taxon>
        <taxon>Cohnella</taxon>
    </lineage>
</organism>
<feature type="transmembrane region" description="Helical" evidence="3">
    <location>
        <begin position="78"/>
        <end position="101"/>
    </location>
</feature>
<sequence length="700" mass="75660">MILIAADLAFLLLLAVFWGIAGVRIGRAAGLGNQAGRAAYRGRGQLALQGCGFIAALGKIVTLALLGGRDSRFVQDTLPVHLVLLAIPLAAVVILTIPKLWRIVRSVQKELRSGAAEGRGGAIFDAKTVLPVQAAGWGAALDLIVTILFPEDSANAGGLAVILIAYAVIVGAQWAIWRRRSRPNDRSGSSPARRRSLRIVVAAIVVVVGISGWFTLSSQASKLPDRMNMMSGRMDYGGGPEAEMTSVGGHGEMPGMMNDSSSSSGFVRTVSVTDLTGPRTGEPDERFTLTAEKKQVKLRSGEVIDAWTFNGQLPGPELRVKQGDLVEVTLVNKDIDEGVTLHWHGLDVPNAEDGVAGLTQDAVMPGQTFTYRFVAEQAGSYWYHSHQQSSEQVQKGLFGPLIVEPEAGRPFGEQDITVMDPTYVTLDGSETNWLNPIDRRKIEPGTPVRLRLYNTGNWPKNFSVSGAKFKVDAIDGTEVNDPGELENVRLELAAGGRYDVTFTMPSAPVYVATDPASGLLLSPNGEGDIPKIADVSAFDPLSYGSPASTPFGPNTKFNREFTMVFDNKLGFYDGKFERLFTINGKVFPDTPMLMVKEGDLVKTTFVNRSLVPHPMHLHGHHMLVLSRNGKPSAGSPWWTDTLNVALGDSYEVAFAADNPGLWMDHCHNLDHAAIGMTLHLAYEGVTSPFEVGHQTQNRPE</sequence>
<feature type="domain" description="Plastocyanin-like" evidence="4">
    <location>
        <begin position="441"/>
        <end position="506"/>
    </location>
</feature>
<feature type="transmembrane region" description="Helical" evidence="3">
    <location>
        <begin position="6"/>
        <end position="25"/>
    </location>
</feature>
<gene>
    <name evidence="7" type="ORF">H7C18_04240</name>
</gene>
<dbReference type="Pfam" id="PF00394">
    <property type="entry name" value="Cu-oxidase"/>
    <property type="match status" value="1"/>
</dbReference>
<keyword evidence="3" id="KW-0472">Membrane</keyword>
<dbReference type="GO" id="GO:0016491">
    <property type="term" value="F:oxidoreductase activity"/>
    <property type="evidence" value="ECO:0007669"/>
    <property type="project" value="UniProtKB-KW"/>
</dbReference>
<dbReference type="InterPro" id="IPR011707">
    <property type="entry name" value="Cu-oxidase-like_N"/>
</dbReference>
<feature type="transmembrane region" description="Helical" evidence="3">
    <location>
        <begin position="156"/>
        <end position="176"/>
    </location>
</feature>
<keyword evidence="2" id="KW-0560">Oxidoreductase</keyword>
<dbReference type="Gene3D" id="2.60.40.420">
    <property type="entry name" value="Cupredoxins - blue copper proteins"/>
    <property type="match status" value="3"/>
</dbReference>
<dbReference type="InterPro" id="IPR008972">
    <property type="entry name" value="Cupredoxin"/>
</dbReference>
<keyword evidence="3" id="KW-0812">Transmembrane</keyword>
<dbReference type="Proteomes" id="UP000564644">
    <property type="component" value="Unassembled WGS sequence"/>
</dbReference>
<evidence type="ECO:0000256" key="3">
    <source>
        <dbReference type="SAM" id="Phobius"/>
    </source>
</evidence>
<dbReference type="PROSITE" id="PS00080">
    <property type="entry name" value="MULTICOPPER_OXIDASE2"/>
    <property type="match status" value="1"/>
</dbReference>
<protein>
    <submittedName>
        <fullName evidence="7">Multicopper oxidase family protein</fullName>
    </submittedName>
</protein>
<accession>A0A7X0SHJ9</accession>
<feature type="transmembrane region" description="Helical" evidence="3">
    <location>
        <begin position="197"/>
        <end position="216"/>
    </location>
</feature>
<evidence type="ECO:0000259" key="4">
    <source>
        <dbReference type="Pfam" id="PF00394"/>
    </source>
</evidence>
<keyword evidence="1" id="KW-0479">Metal-binding</keyword>
<name>A0A7X0SHJ9_9BACL</name>
<evidence type="ECO:0000313" key="8">
    <source>
        <dbReference type="Proteomes" id="UP000564644"/>
    </source>
</evidence>
<proteinExistence type="predicted"/>
<dbReference type="EMBL" id="JACJVO010000005">
    <property type="protein sequence ID" value="MBB6730099.1"/>
    <property type="molecule type" value="Genomic_DNA"/>
</dbReference>
<dbReference type="RefSeq" id="WP_185127769.1">
    <property type="nucleotide sequence ID" value="NZ_JACJVO010000005.1"/>
</dbReference>